<feature type="signal peptide" evidence="2">
    <location>
        <begin position="1"/>
        <end position="25"/>
    </location>
</feature>
<accession>A0A5C8PTU0</accession>
<evidence type="ECO:0000313" key="3">
    <source>
        <dbReference type="EMBL" id="TXL80327.1"/>
    </source>
</evidence>
<keyword evidence="2" id="KW-0732">Signal</keyword>
<feature type="chain" id="PRO_5022708624" evidence="2">
    <location>
        <begin position="26"/>
        <end position="422"/>
    </location>
</feature>
<dbReference type="PANTHER" id="PTHR30203">
    <property type="entry name" value="OUTER MEMBRANE CATION EFFLUX PROTEIN"/>
    <property type="match status" value="1"/>
</dbReference>
<evidence type="ECO:0000256" key="1">
    <source>
        <dbReference type="ARBA" id="ARBA00007613"/>
    </source>
</evidence>
<evidence type="ECO:0000313" key="4">
    <source>
        <dbReference type="Proteomes" id="UP000321638"/>
    </source>
</evidence>
<dbReference type="SUPFAM" id="SSF56954">
    <property type="entry name" value="Outer membrane efflux proteins (OEP)"/>
    <property type="match status" value="1"/>
</dbReference>
<comment type="caution">
    <text evidence="3">The sequence shown here is derived from an EMBL/GenBank/DDBJ whole genome shotgun (WGS) entry which is preliminary data.</text>
</comment>
<proteinExistence type="inferred from homology"/>
<protein>
    <submittedName>
        <fullName evidence="3">TolC family protein</fullName>
    </submittedName>
</protein>
<dbReference type="OrthoDB" id="9791261at2"/>
<dbReference type="InterPro" id="IPR010131">
    <property type="entry name" value="MdtP/NodT-like"/>
</dbReference>
<dbReference type="Pfam" id="PF02321">
    <property type="entry name" value="OEP"/>
    <property type="match status" value="2"/>
</dbReference>
<reference evidence="3 4" key="1">
    <citation type="submission" date="2019-06" db="EMBL/GenBank/DDBJ databases">
        <title>New taxonomy in bacterial strain CC-CFT640, isolated from vineyard.</title>
        <authorList>
            <person name="Lin S.-Y."/>
            <person name="Tsai C.-F."/>
            <person name="Young C.-C."/>
        </authorList>
    </citation>
    <scope>NUCLEOTIDE SEQUENCE [LARGE SCALE GENOMIC DNA]</scope>
    <source>
        <strain evidence="3 4">CC-CFT640</strain>
    </source>
</reference>
<dbReference type="EMBL" id="VDUZ01000004">
    <property type="protein sequence ID" value="TXL80327.1"/>
    <property type="molecule type" value="Genomic_DNA"/>
</dbReference>
<gene>
    <name evidence="3" type="ORF">FHP25_04650</name>
</gene>
<organism evidence="3 4">
    <name type="scientific">Vineibacter terrae</name>
    <dbReference type="NCBI Taxonomy" id="2586908"/>
    <lineage>
        <taxon>Bacteria</taxon>
        <taxon>Pseudomonadati</taxon>
        <taxon>Pseudomonadota</taxon>
        <taxon>Alphaproteobacteria</taxon>
        <taxon>Hyphomicrobiales</taxon>
        <taxon>Vineibacter</taxon>
    </lineage>
</organism>
<dbReference type="Proteomes" id="UP000321638">
    <property type="component" value="Unassembled WGS sequence"/>
</dbReference>
<comment type="similarity">
    <text evidence="1">Belongs to the outer membrane factor (OMF) (TC 1.B.17) family.</text>
</comment>
<name>A0A5C8PTU0_9HYPH</name>
<keyword evidence="4" id="KW-1185">Reference proteome</keyword>
<evidence type="ECO:0000256" key="2">
    <source>
        <dbReference type="SAM" id="SignalP"/>
    </source>
</evidence>
<sequence length="422" mass="45331">MLLRCISVGTLVLALALPGAASAQAPGPLTLAQALQRALSANARLFVADREIGMAEGRRTQAGAIPNPEASFELDNALGSRDYRGLRSAETTLQLSQLIELGGKRGARVAAASADHDSARWQRAAARLEILSETATAFVAVLGAQQRVALLDRQLAALDRMTPQMQQRVDAGASSPADVARTKVATELTRIDRDRARKALEGARRDLALLMGRTAPDFTYTTGNLARIAPPPSFQTLLQAIESNPQLMRWTAVRAQKEAELLTARLKVVPDVQASVGWRHYRDTRDNAVRFGVSIPIPVWDRNRGAIYEAQEAIGRTEAERAANKQALTSTVGRAYDAATGALQEIGVLRRAVLPNARAAFDAINSGYAQGRFTVLELLEAYKALAEAELREQETLVSFHTAVATIEGLTGSPLTLGGGRTP</sequence>
<dbReference type="Gene3D" id="1.20.1600.10">
    <property type="entry name" value="Outer membrane efflux proteins (OEP)"/>
    <property type="match status" value="1"/>
</dbReference>
<dbReference type="PANTHER" id="PTHR30203:SF24">
    <property type="entry name" value="BLR4935 PROTEIN"/>
    <property type="match status" value="1"/>
</dbReference>
<dbReference type="InterPro" id="IPR003423">
    <property type="entry name" value="OMP_efflux"/>
</dbReference>
<dbReference type="RefSeq" id="WP_147845742.1">
    <property type="nucleotide sequence ID" value="NZ_VDUZ01000004.1"/>
</dbReference>
<dbReference type="GO" id="GO:0015562">
    <property type="term" value="F:efflux transmembrane transporter activity"/>
    <property type="evidence" value="ECO:0007669"/>
    <property type="project" value="InterPro"/>
</dbReference>
<dbReference type="AlphaFoldDB" id="A0A5C8PTU0"/>